<dbReference type="RefSeq" id="WP_247243951.1">
    <property type="nucleotide sequence ID" value="NZ_JALJRA010000007.1"/>
</dbReference>
<evidence type="ECO:0000256" key="1">
    <source>
        <dbReference type="SAM" id="SignalP"/>
    </source>
</evidence>
<accession>A0ABV2H679</accession>
<evidence type="ECO:0000313" key="3">
    <source>
        <dbReference type="Proteomes" id="UP001549031"/>
    </source>
</evidence>
<feature type="signal peptide" evidence="1">
    <location>
        <begin position="1"/>
        <end position="25"/>
    </location>
</feature>
<organism evidence="2 3">
    <name type="scientific">Pseudorhizobium tarimense</name>
    <dbReference type="NCBI Taxonomy" id="1079109"/>
    <lineage>
        <taxon>Bacteria</taxon>
        <taxon>Pseudomonadati</taxon>
        <taxon>Pseudomonadota</taxon>
        <taxon>Alphaproteobacteria</taxon>
        <taxon>Hyphomicrobiales</taxon>
        <taxon>Rhizobiaceae</taxon>
        <taxon>Rhizobium/Agrobacterium group</taxon>
        <taxon>Pseudorhizobium</taxon>
    </lineage>
</organism>
<reference evidence="2 3" key="1">
    <citation type="submission" date="2024-06" db="EMBL/GenBank/DDBJ databases">
        <title>Genomic Encyclopedia of Type Strains, Phase IV (KMG-IV): sequencing the most valuable type-strain genomes for metagenomic binning, comparative biology and taxonomic classification.</title>
        <authorList>
            <person name="Goeker M."/>
        </authorList>
    </citation>
    <scope>NUCLEOTIDE SEQUENCE [LARGE SCALE GENOMIC DNA]</scope>
    <source>
        <strain evidence="2 3">DSM 105042</strain>
    </source>
</reference>
<sequence length="397" mass="41319">MSHAAKMRILMAGTGLLLMAGPAFSLDGGDLLAKINAAMGMAGSPVNAQSVDVSGTTVTLKGATYKPVAEQEATPLGDVTLEGVQEESDGGYFIETVNFPDINATEDKTTVSVSDITMSNVSIPADVTGDTLDSVLVYEEASAGPTTVSVDGKTVFSLASSRSTTDVAEDNSSVGFEVEVEGIKADLSAIEDAKSRDAVQALGLTSLDGSMRISGNWQAGQGVVDIEDYTLAFTDVGTLSMAFSFSGYTMDFVHAVNELGEAQAQQGDQKSKDAAGLAMLGLMQRLTFNNAEIRFEDAGITNRALDYAGKEQGVSGETMAQMLKGMTPLVLAQYNVPKLQTMVSEAVNAYLDNPGSFTISAQPADPVPFPMIMGAAMGAPNTLPDVLGVTVEANQAE</sequence>
<keyword evidence="3" id="KW-1185">Reference proteome</keyword>
<dbReference type="Proteomes" id="UP001549031">
    <property type="component" value="Unassembled WGS sequence"/>
</dbReference>
<proteinExistence type="predicted"/>
<comment type="caution">
    <text evidence="2">The sequence shown here is derived from an EMBL/GenBank/DDBJ whole genome shotgun (WGS) entry which is preliminary data.</text>
</comment>
<protein>
    <recommendedName>
        <fullName evidence="4">Transmembrane protein</fullName>
    </recommendedName>
</protein>
<keyword evidence="1" id="KW-0732">Signal</keyword>
<evidence type="ECO:0000313" key="2">
    <source>
        <dbReference type="EMBL" id="MET3585924.1"/>
    </source>
</evidence>
<gene>
    <name evidence="2" type="ORF">ABID21_002039</name>
</gene>
<dbReference type="EMBL" id="JBEPLJ010000007">
    <property type="protein sequence ID" value="MET3585924.1"/>
    <property type="molecule type" value="Genomic_DNA"/>
</dbReference>
<evidence type="ECO:0008006" key="4">
    <source>
        <dbReference type="Google" id="ProtNLM"/>
    </source>
</evidence>
<feature type="chain" id="PRO_5045335377" description="Transmembrane protein" evidence="1">
    <location>
        <begin position="26"/>
        <end position="397"/>
    </location>
</feature>
<name>A0ABV2H679_9HYPH</name>